<keyword evidence="5" id="KW-1185">Reference proteome</keyword>
<evidence type="ECO:0000259" key="2">
    <source>
        <dbReference type="Pfam" id="PF01106"/>
    </source>
</evidence>
<dbReference type="SUPFAM" id="SSF117916">
    <property type="entry name" value="Fe-S cluster assembly (FSCA) domain-like"/>
    <property type="match status" value="1"/>
</dbReference>
<dbReference type="Gene3D" id="3.30.300.130">
    <property type="entry name" value="Fe-S cluster assembly (FSCA)"/>
    <property type="match status" value="1"/>
</dbReference>
<dbReference type="GO" id="GO:0016226">
    <property type="term" value="P:iron-sulfur cluster assembly"/>
    <property type="evidence" value="ECO:0007669"/>
    <property type="project" value="InterPro"/>
</dbReference>
<sequence>MLAHPTPFGMTSQAPEKSLEERIELFMRRNFPQIQMHGGSAGIDALDEETGEVWISLTGACSGCGISPMTIQALKSRLVAEFDEIDAVHASTGGSYDDDEPGSGFEPDVSDAPF</sequence>
<dbReference type="PaxDb" id="523841-HFX_1421"/>
<protein>
    <submittedName>
        <fullName evidence="3">NifU domain-containing protein</fullName>
    </submittedName>
</protein>
<dbReference type="EMBL" id="AOLO01000003">
    <property type="protein sequence ID" value="EMA03968.1"/>
    <property type="molecule type" value="Genomic_DNA"/>
</dbReference>
<evidence type="ECO:0000313" key="6">
    <source>
        <dbReference type="Proteomes" id="UP000299011"/>
    </source>
</evidence>
<reference evidence="4 6" key="2">
    <citation type="submission" date="2019-04" db="EMBL/GenBank/DDBJ databases">
        <title>Methylomes of two halophilic Archaea, Haloarcula marismortui and Haloferax mediterranei.</title>
        <authorList>
            <person name="DasSarma S."/>
            <person name="DasSarma P."/>
            <person name="DasSarma S."/>
            <person name="Fomenkov A."/>
            <person name="Vincze T."/>
            <person name="Anton B.P."/>
            <person name="Roberts R.J."/>
        </authorList>
    </citation>
    <scope>NUCLEOTIDE SEQUENCE [LARGE SCALE GENOMIC DNA]</scope>
    <source>
        <strain evidence="4">ATCC 33500</strain>
        <strain evidence="6">ATCC 33500 / DSM 1411 / JCM 8866 / NBRC 14739 / NCIMB 2177 / R-4</strain>
    </source>
</reference>
<feature type="region of interest" description="Disordered" evidence="1">
    <location>
        <begin position="90"/>
        <end position="114"/>
    </location>
</feature>
<dbReference type="AlphaFoldDB" id="M0J6J2"/>
<evidence type="ECO:0000313" key="4">
    <source>
        <dbReference type="EMBL" id="QCQ75602.1"/>
    </source>
</evidence>
<dbReference type="Pfam" id="PF01106">
    <property type="entry name" value="NifU"/>
    <property type="match status" value="1"/>
</dbReference>
<dbReference type="Proteomes" id="UP000011603">
    <property type="component" value="Unassembled WGS sequence"/>
</dbReference>
<gene>
    <name evidence="3" type="ORF">C439_03383</name>
    <name evidence="4" type="ORF">E6P09_10130</name>
</gene>
<evidence type="ECO:0000313" key="5">
    <source>
        <dbReference type="Proteomes" id="UP000011603"/>
    </source>
</evidence>
<accession>M0J6J2</accession>
<dbReference type="GO" id="GO:0051536">
    <property type="term" value="F:iron-sulfur cluster binding"/>
    <property type="evidence" value="ECO:0007669"/>
    <property type="project" value="InterPro"/>
</dbReference>
<name>M0J6J2_HALMT</name>
<dbReference type="PATRIC" id="fig|523841.21.peg.686"/>
<evidence type="ECO:0000313" key="3">
    <source>
        <dbReference type="EMBL" id="EMA03968.1"/>
    </source>
</evidence>
<reference evidence="3 5" key="1">
    <citation type="journal article" date="2014" name="PLoS Genet.">
        <title>Phylogenetically driven sequencing of extremely halophilic archaea reveals strategies for static and dynamic osmo-response.</title>
        <authorList>
            <person name="Becker E.A."/>
            <person name="Seitzer P.M."/>
            <person name="Tritt A."/>
            <person name="Larsen D."/>
            <person name="Krusor M."/>
            <person name="Yao A.I."/>
            <person name="Wu D."/>
            <person name="Madern D."/>
            <person name="Eisen J.A."/>
            <person name="Darling A.E."/>
            <person name="Facciotti M.T."/>
        </authorList>
    </citation>
    <scope>NUCLEOTIDE SEQUENCE [LARGE SCALE GENOMIC DNA]</scope>
    <source>
        <strain evidence="3">ATCC 33500</strain>
        <strain evidence="5">ATCC 33500 / DSM 1411 / JCM 8866 / NBRC 14739 / NCIMB 2177 / R-4</strain>
    </source>
</reference>
<evidence type="ECO:0000256" key="1">
    <source>
        <dbReference type="SAM" id="MobiDB-lite"/>
    </source>
</evidence>
<dbReference type="GO" id="GO:0005506">
    <property type="term" value="F:iron ion binding"/>
    <property type="evidence" value="ECO:0007669"/>
    <property type="project" value="InterPro"/>
</dbReference>
<organism evidence="3 5">
    <name type="scientific">Haloferax mediterranei (strain ATCC 33500 / DSM 1411 / JCM 8866 / NBRC 14739 / NCIMB 2177 / R-4)</name>
    <name type="common">Halobacterium mediterranei</name>
    <dbReference type="NCBI Taxonomy" id="523841"/>
    <lineage>
        <taxon>Archaea</taxon>
        <taxon>Methanobacteriati</taxon>
        <taxon>Methanobacteriota</taxon>
        <taxon>Stenosarchaea group</taxon>
        <taxon>Halobacteria</taxon>
        <taxon>Halobacteriales</taxon>
        <taxon>Haloferacaceae</taxon>
        <taxon>Haloferax</taxon>
    </lineage>
</organism>
<feature type="domain" description="NIF system FeS cluster assembly NifU C-terminal" evidence="2">
    <location>
        <begin position="32"/>
        <end position="88"/>
    </location>
</feature>
<dbReference type="EMBL" id="CP039139">
    <property type="protein sequence ID" value="QCQ75602.1"/>
    <property type="molecule type" value="Genomic_DNA"/>
</dbReference>
<dbReference type="Proteomes" id="UP000299011">
    <property type="component" value="Chromosome"/>
</dbReference>
<dbReference type="InterPro" id="IPR001075">
    <property type="entry name" value="NIF_FeS_clus_asmbl_NifU_C"/>
</dbReference>
<dbReference type="InterPro" id="IPR034904">
    <property type="entry name" value="FSCA_dom_sf"/>
</dbReference>
<proteinExistence type="predicted"/>